<protein>
    <recommendedName>
        <fullName evidence="3">ATPase</fullName>
    </recommendedName>
</protein>
<comment type="caution">
    <text evidence="2">The sequence shown here is derived from an EMBL/GenBank/DDBJ whole genome shotgun (WGS) entry which is preliminary data.</text>
</comment>
<gene>
    <name evidence="1" type="ORF">ENT99_03095</name>
    <name evidence="2" type="ORF">ENU64_04250</name>
</gene>
<dbReference type="AlphaFoldDB" id="A0A7J3MYI7"/>
<evidence type="ECO:0000313" key="1">
    <source>
        <dbReference type="EMBL" id="HFQ78672.1"/>
    </source>
</evidence>
<accession>A0A7J3MYI7</accession>
<dbReference type="EMBL" id="DTDH01000130">
    <property type="protein sequence ID" value="HGT98622.1"/>
    <property type="molecule type" value="Genomic_DNA"/>
</dbReference>
<proteinExistence type="predicted"/>
<name>A0A7J3MYI7_9CREN</name>
<evidence type="ECO:0008006" key="3">
    <source>
        <dbReference type="Google" id="ProtNLM"/>
    </source>
</evidence>
<reference evidence="2" key="1">
    <citation type="journal article" date="2020" name="mSystems">
        <title>Genome- and Community-Level Interaction Insights into Carbon Utilization and Element Cycling Functions of Hydrothermarchaeota in Hydrothermal Sediment.</title>
        <authorList>
            <person name="Zhou Z."/>
            <person name="Liu Y."/>
            <person name="Xu W."/>
            <person name="Pan J."/>
            <person name="Luo Z.H."/>
            <person name="Li M."/>
        </authorList>
    </citation>
    <scope>NUCLEOTIDE SEQUENCE [LARGE SCALE GENOMIC DNA]</scope>
    <source>
        <strain evidence="1">SpSt-629</strain>
        <strain evidence="2">SpSt-688</strain>
    </source>
</reference>
<sequence length="291" mass="33462">MKVLITGLMVYDSGKTWFTVTLARKLISKGFKISIYKPVSGHSLWHQYSTIVESIEKGMLFGEDILKYGEVLDIRDSKRLALMNPIDILFAPLDIVKYIDDRNIEKALVDLDNQFLQMILARVSFCPDGITKHYVFGENTSRTTQTVREVIESLAKKFNAIETDVMSFNRLLQSKEVDDKLSTCLEMLTKGNDAVLIESFNNSLIPYMGLIKEEIDLLFVVYPSVVLIYRSSIKDLMRFVTQNIHIYGGKALVTDVLVNNFKYDKYYVLKPRVSIYDNDEIFDDIIKYIAL</sequence>
<evidence type="ECO:0000313" key="2">
    <source>
        <dbReference type="EMBL" id="HGT98622.1"/>
    </source>
</evidence>
<organism evidence="2">
    <name type="scientific">Ignisphaera aggregans</name>
    <dbReference type="NCBI Taxonomy" id="334771"/>
    <lineage>
        <taxon>Archaea</taxon>
        <taxon>Thermoproteota</taxon>
        <taxon>Thermoprotei</taxon>
        <taxon>Desulfurococcales</taxon>
        <taxon>Desulfurococcaceae</taxon>
        <taxon>Ignisphaera</taxon>
    </lineage>
</organism>
<dbReference type="EMBL" id="DTAU01000051">
    <property type="protein sequence ID" value="HFQ78672.1"/>
    <property type="molecule type" value="Genomic_DNA"/>
</dbReference>